<sequence>MKKMLLGALLVCMVWVIAMVPVEAGYSKYLNGDTNYVLVYGHMGVAFYLDKSSVVAKQDDSTAHAFAENIVSVDSDGNVTGNQTYWYYQKVDSQDLYEAYKSNDGNHWNSFEINDDSGAMAVVVQGFKYGWPIAFGYGWS</sequence>
<accession>A0A1H7AN69</accession>
<dbReference type="AlphaFoldDB" id="A0A1H7AN69"/>
<organism evidence="1 2">
    <name type="scientific">Propionispira arboris</name>
    <dbReference type="NCBI Taxonomy" id="84035"/>
    <lineage>
        <taxon>Bacteria</taxon>
        <taxon>Bacillati</taxon>
        <taxon>Bacillota</taxon>
        <taxon>Negativicutes</taxon>
        <taxon>Selenomonadales</taxon>
        <taxon>Selenomonadaceae</taxon>
        <taxon>Propionispira</taxon>
    </lineage>
</organism>
<gene>
    <name evidence="1" type="ORF">SAMN05660742_1139</name>
</gene>
<protein>
    <submittedName>
        <fullName evidence="1">Uncharacterized protein</fullName>
    </submittedName>
</protein>
<evidence type="ECO:0000313" key="1">
    <source>
        <dbReference type="EMBL" id="SEJ66064.1"/>
    </source>
</evidence>
<name>A0A1H7AN69_9FIRM</name>
<reference evidence="1 2" key="1">
    <citation type="submission" date="2016-10" db="EMBL/GenBank/DDBJ databases">
        <authorList>
            <person name="de Groot N.N."/>
        </authorList>
    </citation>
    <scope>NUCLEOTIDE SEQUENCE [LARGE SCALE GENOMIC DNA]</scope>
    <source>
        <strain evidence="1 2">DSM 2179</strain>
    </source>
</reference>
<dbReference type="RefSeq" id="WP_091832394.1">
    <property type="nucleotide sequence ID" value="NZ_FNZK01000013.1"/>
</dbReference>
<dbReference type="Proteomes" id="UP000199662">
    <property type="component" value="Unassembled WGS sequence"/>
</dbReference>
<dbReference type="STRING" id="84035.SAMN05660742_1139"/>
<keyword evidence="2" id="KW-1185">Reference proteome</keyword>
<dbReference type="EMBL" id="FNZK01000013">
    <property type="protein sequence ID" value="SEJ66064.1"/>
    <property type="molecule type" value="Genomic_DNA"/>
</dbReference>
<proteinExistence type="predicted"/>
<evidence type="ECO:0000313" key="2">
    <source>
        <dbReference type="Proteomes" id="UP000199662"/>
    </source>
</evidence>